<comment type="caution">
    <text evidence="1">The sequence shown here is derived from an EMBL/GenBank/DDBJ whole genome shotgun (WGS) entry which is preliminary data.</text>
</comment>
<accession>A0A371I3I3</accession>
<feature type="non-terminal residue" evidence="1">
    <location>
        <position position="1"/>
    </location>
</feature>
<evidence type="ECO:0000313" key="1">
    <source>
        <dbReference type="EMBL" id="RDY09596.1"/>
    </source>
</evidence>
<organism evidence="1 2">
    <name type="scientific">Mucuna pruriens</name>
    <name type="common">Velvet bean</name>
    <name type="synonym">Dolichos pruriens</name>
    <dbReference type="NCBI Taxonomy" id="157652"/>
    <lineage>
        <taxon>Eukaryota</taxon>
        <taxon>Viridiplantae</taxon>
        <taxon>Streptophyta</taxon>
        <taxon>Embryophyta</taxon>
        <taxon>Tracheophyta</taxon>
        <taxon>Spermatophyta</taxon>
        <taxon>Magnoliopsida</taxon>
        <taxon>eudicotyledons</taxon>
        <taxon>Gunneridae</taxon>
        <taxon>Pentapetalae</taxon>
        <taxon>rosids</taxon>
        <taxon>fabids</taxon>
        <taxon>Fabales</taxon>
        <taxon>Fabaceae</taxon>
        <taxon>Papilionoideae</taxon>
        <taxon>50 kb inversion clade</taxon>
        <taxon>NPAAA clade</taxon>
        <taxon>indigoferoid/millettioid clade</taxon>
        <taxon>Phaseoleae</taxon>
        <taxon>Mucuna</taxon>
    </lineage>
</organism>
<dbReference type="PANTHER" id="PTHR33240:SF15">
    <property type="entry name" value="GAG-PRO-LIKE PROTEIN"/>
    <property type="match status" value="1"/>
</dbReference>
<reference evidence="1" key="1">
    <citation type="submission" date="2018-05" db="EMBL/GenBank/DDBJ databases">
        <title>Draft genome of Mucuna pruriens seed.</title>
        <authorList>
            <person name="Nnadi N.E."/>
            <person name="Vos R."/>
            <person name="Hasami M.H."/>
            <person name="Devisetty U.K."/>
            <person name="Aguiy J.C."/>
        </authorList>
    </citation>
    <scope>NUCLEOTIDE SEQUENCE [LARGE SCALE GENOMIC DNA]</scope>
    <source>
        <strain evidence="1">JCA_2017</strain>
    </source>
</reference>
<proteinExistence type="predicted"/>
<dbReference type="PANTHER" id="PTHR33240">
    <property type="entry name" value="OS08G0508500 PROTEIN"/>
    <property type="match status" value="1"/>
</dbReference>
<keyword evidence="2" id="KW-1185">Reference proteome</keyword>
<sequence length="339" mass="39075">MGIDTEGGISYPLARIFPYNRSPVIVGPRGTNRKDDLRGTLGLFRAILGGKGSELERPTTSRLHQGFRWREIERYWGTISTISRDDSNHDNVRKEKVDTFHPHDMVISFLDADYEDALPHQDDPMVISLVVVDYKVERILVDQGISTNVLYWSTFQKLWLPTSSLVECFGTLFGFVEIHRTVEIETTFGTRLNAKTIPITFTVVNVWASYNAVVSTPQLCMKYSTRGKVGVIRADMHVAHQCYEESLKIRQKNDRVLINFLDLNPHQKGPNRLRTKKRCKSALGQERRRKSVRHYKSRLKGCFCLVARGHARYRPRLFMSSFVHHPRSLTNSSKKKRPQ</sequence>
<dbReference type="Proteomes" id="UP000257109">
    <property type="component" value="Unassembled WGS sequence"/>
</dbReference>
<protein>
    <submittedName>
        <fullName evidence="1">Uncharacterized protein</fullName>
    </submittedName>
</protein>
<name>A0A371I3I3_MUCPR</name>
<gene>
    <name evidence="1" type="ORF">CR513_06024</name>
</gene>
<dbReference type="AlphaFoldDB" id="A0A371I3I3"/>
<dbReference type="OrthoDB" id="2919534at2759"/>
<dbReference type="EMBL" id="QJKJ01001013">
    <property type="protein sequence ID" value="RDY09596.1"/>
    <property type="molecule type" value="Genomic_DNA"/>
</dbReference>
<evidence type="ECO:0000313" key="2">
    <source>
        <dbReference type="Proteomes" id="UP000257109"/>
    </source>
</evidence>